<evidence type="ECO:0000313" key="3">
    <source>
        <dbReference type="Proteomes" id="UP000219338"/>
    </source>
</evidence>
<dbReference type="STRING" id="47428.A0A284SCB5"/>
<feature type="compositionally biased region" description="Acidic residues" evidence="1">
    <location>
        <begin position="49"/>
        <end position="58"/>
    </location>
</feature>
<organism evidence="2 3">
    <name type="scientific">Armillaria ostoyae</name>
    <name type="common">Armillaria root rot fungus</name>
    <dbReference type="NCBI Taxonomy" id="47428"/>
    <lineage>
        <taxon>Eukaryota</taxon>
        <taxon>Fungi</taxon>
        <taxon>Dikarya</taxon>
        <taxon>Basidiomycota</taxon>
        <taxon>Agaricomycotina</taxon>
        <taxon>Agaricomycetes</taxon>
        <taxon>Agaricomycetidae</taxon>
        <taxon>Agaricales</taxon>
        <taxon>Marasmiineae</taxon>
        <taxon>Physalacriaceae</taxon>
        <taxon>Armillaria</taxon>
    </lineage>
</organism>
<evidence type="ECO:0000313" key="2">
    <source>
        <dbReference type="EMBL" id="SJL18636.1"/>
    </source>
</evidence>
<accession>A0A284SCB5</accession>
<feature type="compositionally biased region" description="Basic and acidic residues" evidence="1">
    <location>
        <begin position="59"/>
        <end position="89"/>
    </location>
</feature>
<dbReference type="Proteomes" id="UP000219338">
    <property type="component" value="Unassembled WGS sequence"/>
</dbReference>
<reference evidence="3" key="1">
    <citation type="journal article" date="2017" name="Nat. Ecol. Evol.">
        <title>Genome expansion and lineage-specific genetic innovations in the forest pathogenic fungi Armillaria.</title>
        <authorList>
            <person name="Sipos G."/>
            <person name="Prasanna A.N."/>
            <person name="Walter M.C."/>
            <person name="O'Connor E."/>
            <person name="Balint B."/>
            <person name="Krizsan K."/>
            <person name="Kiss B."/>
            <person name="Hess J."/>
            <person name="Varga T."/>
            <person name="Slot J."/>
            <person name="Riley R."/>
            <person name="Boka B."/>
            <person name="Rigling D."/>
            <person name="Barry K."/>
            <person name="Lee J."/>
            <person name="Mihaltcheva S."/>
            <person name="LaButti K."/>
            <person name="Lipzen A."/>
            <person name="Waldron R."/>
            <person name="Moloney N.M."/>
            <person name="Sperisen C."/>
            <person name="Kredics L."/>
            <person name="Vagvoelgyi C."/>
            <person name="Patrignani A."/>
            <person name="Fitzpatrick D."/>
            <person name="Nagy I."/>
            <person name="Doyle S."/>
            <person name="Anderson J.B."/>
            <person name="Grigoriev I.V."/>
            <person name="Gueldener U."/>
            <person name="Muensterkoetter M."/>
            <person name="Nagy L.G."/>
        </authorList>
    </citation>
    <scope>NUCLEOTIDE SEQUENCE [LARGE SCALE GENOMIC DNA]</scope>
    <source>
        <strain evidence="3">C18/9</strain>
    </source>
</reference>
<evidence type="ECO:0000256" key="1">
    <source>
        <dbReference type="SAM" id="MobiDB-lite"/>
    </source>
</evidence>
<feature type="compositionally biased region" description="Polar residues" evidence="1">
    <location>
        <begin position="187"/>
        <end position="201"/>
    </location>
</feature>
<feature type="compositionally biased region" description="Polar residues" evidence="1">
    <location>
        <begin position="9"/>
        <end position="24"/>
    </location>
</feature>
<feature type="region of interest" description="Disordered" evidence="1">
    <location>
        <begin position="306"/>
        <end position="353"/>
    </location>
</feature>
<feature type="compositionally biased region" description="Polar residues" evidence="1">
    <location>
        <begin position="306"/>
        <end position="316"/>
    </location>
</feature>
<sequence length="709" mass="79983">MFDDDPWRATTSDRPFQATNTSRVHSYPPYPENRNTSVPSAGDAFQQSPDEDVVMDDLAEARRHDKQSRAITHDGDMEKTNRRRGDDPRNLAKTQEIIAQLKAEIAERDAASHRDKKIRQELEERLKKVEAVGAQNLEELRATKLSLAKQMNETISNQQTDLTVQGLQRALAVVNAEKAELALKIQHLQTSPPAPSSSSKIRTGDDIVDERMDDSDSDIERDEVASVVSPKHDVRNKRKGRKFIMAPPFGRPKGGAGRKLYLVSGSNDEAGTLPPDTTSPAVNQHINSTPFTHNHPFNAAVNHTTPAVGTSRQLPPSVNRIPTGRSNTSTSTARPSVATGRRRSPSPDRLNTIQHQPVMEEMEGLKTMMAMLMQNVMTLQQRHMGRSPGQQGPVVFRQPPQRRRDAIRTLKLKEIRHAMNELLGIEQDIHILQVSGATDEEVDDFQHNSGPGPELSDFRVYWNDLDAEWNNELGMLFMRTFLEEHPTLSEDAEELREMYDDRLIRLKRLMIQHSPQEGETEEGYAQRMSRIKSHTLDRQRPHTRRKTLLENRREICQDNIKRQDRSIDPAWERAAWAVNTLGAGGMSSDDSETDEDGPTFRVKIMEWRSPEIVPILDVIDADYNGLNAYGNRRAGNPQRTRTREGGTLSVRPPIKALPLTFYAADWYNSLSSRMQRALKATVPIPLPCLTYTPPPSIHQTTHPPTAGHV</sequence>
<dbReference type="AlphaFoldDB" id="A0A284SCB5"/>
<dbReference type="EMBL" id="FUEG01000065">
    <property type="protein sequence ID" value="SJL18636.1"/>
    <property type="molecule type" value="Genomic_DNA"/>
</dbReference>
<protein>
    <submittedName>
        <fullName evidence="2">Uncharacterized protein</fullName>
    </submittedName>
</protein>
<dbReference type="OMA" id="HAMNELL"/>
<proteinExistence type="predicted"/>
<feature type="region of interest" description="Disordered" evidence="1">
    <location>
        <begin position="1"/>
        <end position="89"/>
    </location>
</feature>
<feature type="region of interest" description="Disordered" evidence="1">
    <location>
        <begin position="630"/>
        <end position="649"/>
    </location>
</feature>
<gene>
    <name evidence="2" type="ORF">ARMOST_22233</name>
</gene>
<feature type="compositionally biased region" description="Acidic residues" evidence="1">
    <location>
        <begin position="206"/>
        <end position="221"/>
    </location>
</feature>
<feature type="region of interest" description="Disordered" evidence="1">
    <location>
        <begin position="514"/>
        <end position="545"/>
    </location>
</feature>
<feature type="compositionally biased region" description="Polar residues" evidence="1">
    <location>
        <begin position="324"/>
        <end position="334"/>
    </location>
</feature>
<dbReference type="OrthoDB" id="3224221at2759"/>
<name>A0A284SCB5_ARMOS</name>
<keyword evidence="3" id="KW-1185">Reference proteome</keyword>
<feature type="region of interest" description="Disordered" evidence="1">
    <location>
        <begin position="187"/>
        <end position="236"/>
    </location>
</feature>